<dbReference type="InterPro" id="IPR036412">
    <property type="entry name" value="HAD-like_sf"/>
</dbReference>
<dbReference type="GO" id="GO:0016791">
    <property type="term" value="F:phosphatase activity"/>
    <property type="evidence" value="ECO:0007669"/>
    <property type="project" value="InterPro"/>
</dbReference>
<dbReference type="PANTHER" id="PTHR42891:SF1">
    <property type="entry name" value="D-GLYCERO-BETA-D-MANNO-HEPTOSE-1,7-BISPHOSPHATE 7-PHOSPHATASE"/>
    <property type="match status" value="1"/>
</dbReference>
<gene>
    <name evidence="9" type="primary">gmhB_5</name>
    <name evidence="9" type="ORF">SDC9_82520</name>
</gene>
<evidence type="ECO:0000256" key="3">
    <source>
        <dbReference type="ARBA" id="ARBA00022490"/>
    </source>
</evidence>
<proteinExistence type="inferred from homology"/>
<keyword evidence="5 9" id="KW-0378">Hydrolase</keyword>
<dbReference type="PANTHER" id="PTHR42891">
    <property type="entry name" value="D-GLYCERO-BETA-D-MANNO-HEPTOSE-1,7-BISPHOSPHATE 7-PHOSPHATASE"/>
    <property type="match status" value="1"/>
</dbReference>
<dbReference type="PIRSF" id="PIRSF004682">
    <property type="entry name" value="GmhB"/>
    <property type="match status" value="1"/>
</dbReference>
<comment type="caution">
    <text evidence="9">The sequence shown here is derived from an EMBL/GenBank/DDBJ whole genome shotgun (WGS) entry which is preliminary data.</text>
</comment>
<dbReference type="CDD" id="cd07503">
    <property type="entry name" value="HAD_HisB-N"/>
    <property type="match status" value="1"/>
</dbReference>
<keyword evidence="4" id="KW-0479">Metal-binding</keyword>
<protein>
    <recommendedName>
        <fullName evidence="8">D,D-heptose 1,7-bisphosphate phosphatase</fullName>
    </recommendedName>
</protein>
<dbReference type="NCBIfam" id="TIGR01656">
    <property type="entry name" value="Histidinol-ppas"/>
    <property type="match status" value="1"/>
</dbReference>
<comment type="similarity">
    <text evidence="2">Belongs to the GmhB family.</text>
</comment>
<accession>A0A644Z4Y5</accession>
<dbReference type="Pfam" id="PF13242">
    <property type="entry name" value="Hydrolase_like"/>
    <property type="match status" value="1"/>
</dbReference>
<reference evidence="9" key="1">
    <citation type="submission" date="2019-08" db="EMBL/GenBank/DDBJ databases">
        <authorList>
            <person name="Kucharzyk K."/>
            <person name="Murdoch R.W."/>
            <person name="Higgins S."/>
            <person name="Loffler F."/>
        </authorList>
    </citation>
    <scope>NUCLEOTIDE SEQUENCE</scope>
</reference>
<evidence type="ECO:0000256" key="5">
    <source>
        <dbReference type="ARBA" id="ARBA00022801"/>
    </source>
</evidence>
<dbReference type="AlphaFoldDB" id="A0A644Z4Y5"/>
<evidence type="ECO:0000256" key="1">
    <source>
        <dbReference type="ARBA" id="ARBA00004496"/>
    </source>
</evidence>
<dbReference type="SUPFAM" id="SSF56784">
    <property type="entry name" value="HAD-like"/>
    <property type="match status" value="1"/>
</dbReference>
<dbReference type="GO" id="GO:0005737">
    <property type="term" value="C:cytoplasm"/>
    <property type="evidence" value="ECO:0007669"/>
    <property type="project" value="UniProtKB-SubCell"/>
</dbReference>
<dbReference type="FunFam" id="3.40.50.1000:FF:000037">
    <property type="entry name" value="D,D-heptose 1,7-bisphosphate phosphatase"/>
    <property type="match status" value="1"/>
</dbReference>
<dbReference type="NCBIfam" id="TIGR01662">
    <property type="entry name" value="HAD-SF-IIIA"/>
    <property type="match status" value="1"/>
</dbReference>
<evidence type="ECO:0000256" key="7">
    <source>
        <dbReference type="ARBA" id="ARBA00023277"/>
    </source>
</evidence>
<name>A0A644Z4Y5_9ZZZZ</name>
<keyword evidence="6" id="KW-0862">Zinc</keyword>
<keyword evidence="3" id="KW-0963">Cytoplasm</keyword>
<evidence type="ECO:0000256" key="4">
    <source>
        <dbReference type="ARBA" id="ARBA00022723"/>
    </source>
</evidence>
<evidence type="ECO:0000256" key="8">
    <source>
        <dbReference type="ARBA" id="ARBA00031828"/>
    </source>
</evidence>
<dbReference type="InterPro" id="IPR004446">
    <property type="entry name" value="Heptose_bisP_phosphatase"/>
</dbReference>
<keyword evidence="7" id="KW-0119">Carbohydrate metabolism</keyword>
<sequence length="187" mass="21812">MNKAIILDRDGTINVEKNYLYKKEDFEFTYKAEEAIKSFKDNGYIVIVITNQAGIARGYYNEIQLEELHQWINKELYKCGTRIDEFLYCPHHPIAGNGKYKIDCNCRKPNTYLYEYAINKFDIDISKSYVIGDKISDLIPGSELGMKTILVETGYGKEESVKNNFYDLKFENLYEASLYINKREGID</sequence>
<dbReference type="Gene3D" id="3.40.50.1000">
    <property type="entry name" value="HAD superfamily/HAD-like"/>
    <property type="match status" value="1"/>
</dbReference>
<dbReference type="InterPro" id="IPR023214">
    <property type="entry name" value="HAD_sf"/>
</dbReference>
<dbReference type="GO" id="GO:0005975">
    <property type="term" value="P:carbohydrate metabolic process"/>
    <property type="evidence" value="ECO:0007669"/>
    <property type="project" value="InterPro"/>
</dbReference>
<evidence type="ECO:0000256" key="2">
    <source>
        <dbReference type="ARBA" id="ARBA00005628"/>
    </source>
</evidence>
<organism evidence="9">
    <name type="scientific">bioreactor metagenome</name>
    <dbReference type="NCBI Taxonomy" id="1076179"/>
    <lineage>
        <taxon>unclassified sequences</taxon>
        <taxon>metagenomes</taxon>
        <taxon>ecological metagenomes</taxon>
    </lineage>
</organism>
<comment type="subcellular location">
    <subcellularLocation>
        <location evidence="1">Cytoplasm</location>
    </subcellularLocation>
</comment>
<evidence type="ECO:0000256" key="6">
    <source>
        <dbReference type="ARBA" id="ARBA00022833"/>
    </source>
</evidence>
<dbReference type="InterPro" id="IPR006543">
    <property type="entry name" value="Histidinol-phos"/>
</dbReference>
<dbReference type="GO" id="GO:0046872">
    <property type="term" value="F:metal ion binding"/>
    <property type="evidence" value="ECO:0007669"/>
    <property type="project" value="UniProtKB-KW"/>
</dbReference>
<dbReference type="InterPro" id="IPR006549">
    <property type="entry name" value="HAD-SF_hydro_IIIA"/>
</dbReference>
<evidence type="ECO:0000313" key="9">
    <source>
        <dbReference type="EMBL" id="MPM35926.1"/>
    </source>
</evidence>
<dbReference type="EMBL" id="VSSQ01007438">
    <property type="protein sequence ID" value="MPM35926.1"/>
    <property type="molecule type" value="Genomic_DNA"/>
</dbReference>